<sequence length="173" mass="19670">MSDERITERLRLRPPHPSDEAAVTAMHTDPRTNRHRAAGVPQPEQVRSDLGDWIRRWNSDGISYWVVESLTEEGLLGVGGLRRIELETEPALNLYYRFRPEAWNRGYAVEMATAALELAEERCPRLPVVLRTRPTNGPALRVAEKLGFEFAASRVTDGAEEWIYRHAGPETSH</sequence>
<feature type="region of interest" description="Disordered" evidence="1">
    <location>
        <begin position="1"/>
        <end position="43"/>
    </location>
</feature>
<name>A0A1I1UIW9_9ACTN</name>
<evidence type="ECO:0000256" key="1">
    <source>
        <dbReference type="SAM" id="MobiDB-lite"/>
    </source>
</evidence>
<evidence type="ECO:0000313" key="3">
    <source>
        <dbReference type="EMBL" id="SFD70677.1"/>
    </source>
</evidence>
<feature type="domain" description="N-acetyltransferase" evidence="2">
    <location>
        <begin position="10"/>
        <end position="169"/>
    </location>
</feature>
<gene>
    <name evidence="3" type="ORF">SAMN04487819_102223</name>
</gene>
<dbReference type="RefSeq" id="WP_092923852.1">
    <property type="nucleotide sequence ID" value="NZ_FOMZ01000002.1"/>
</dbReference>
<keyword evidence="4" id="KW-1185">Reference proteome</keyword>
<protein>
    <submittedName>
        <fullName evidence="3">Protein N-acetyltransferase, RimJ/RimL family</fullName>
    </submittedName>
</protein>
<dbReference type="SUPFAM" id="SSF55729">
    <property type="entry name" value="Acyl-CoA N-acyltransferases (Nat)"/>
    <property type="match status" value="1"/>
</dbReference>
<dbReference type="AlphaFoldDB" id="A0A1I1UIW9"/>
<proteinExistence type="predicted"/>
<dbReference type="InterPro" id="IPR016181">
    <property type="entry name" value="Acyl_CoA_acyltransferase"/>
</dbReference>
<dbReference type="InterPro" id="IPR051531">
    <property type="entry name" value="N-acetyltransferase"/>
</dbReference>
<feature type="compositionally biased region" description="Basic and acidic residues" evidence="1">
    <location>
        <begin position="1"/>
        <end position="19"/>
    </location>
</feature>
<reference evidence="4" key="1">
    <citation type="submission" date="2016-10" db="EMBL/GenBank/DDBJ databases">
        <authorList>
            <person name="Varghese N."/>
            <person name="Submissions S."/>
        </authorList>
    </citation>
    <scope>NUCLEOTIDE SEQUENCE [LARGE SCALE GENOMIC DNA]</scope>
    <source>
        <strain evidence="4">DSM 45004</strain>
    </source>
</reference>
<dbReference type="PANTHER" id="PTHR43792:SF1">
    <property type="entry name" value="N-ACETYLTRANSFERASE DOMAIN-CONTAINING PROTEIN"/>
    <property type="match status" value="1"/>
</dbReference>
<dbReference type="PROSITE" id="PS51186">
    <property type="entry name" value="GNAT"/>
    <property type="match status" value="1"/>
</dbReference>
<dbReference type="EMBL" id="FOMZ01000002">
    <property type="protein sequence ID" value="SFD70677.1"/>
    <property type="molecule type" value="Genomic_DNA"/>
</dbReference>
<evidence type="ECO:0000313" key="4">
    <source>
        <dbReference type="Proteomes" id="UP000198716"/>
    </source>
</evidence>
<dbReference type="Gene3D" id="3.40.630.30">
    <property type="match status" value="1"/>
</dbReference>
<dbReference type="PANTHER" id="PTHR43792">
    <property type="entry name" value="GNAT FAMILY, PUTATIVE (AFU_ORTHOLOGUE AFUA_3G00765)-RELATED-RELATED"/>
    <property type="match status" value="1"/>
</dbReference>
<dbReference type="InterPro" id="IPR000182">
    <property type="entry name" value="GNAT_dom"/>
</dbReference>
<accession>A0A1I1UIW9</accession>
<dbReference type="Proteomes" id="UP000198716">
    <property type="component" value="Unassembled WGS sequence"/>
</dbReference>
<organism evidence="3 4">
    <name type="scientific">Actinopolyspora alba</name>
    <dbReference type="NCBI Taxonomy" id="673379"/>
    <lineage>
        <taxon>Bacteria</taxon>
        <taxon>Bacillati</taxon>
        <taxon>Actinomycetota</taxon>
        <taxon>Actinomycetes</taxon>
        <taxon>Actinopolysporales</taxon>
        <taxon>Actinopolysporaceae</taxon>
        <taxon>Actinopolyspora</taxon>
        <taxon>Actinopolyspora alba group</taxon>
    </lineage>
</organism>
<dbReference type="Pfam" id="PF13302">
    <property type="entry name" value="Acetyltransf_3"/>
    <property type="match status" value="1"/>
</dbReference>
<keyword evidence="3" id="KW-0808">Transferase</keyword>
<dbReference type="GO" id="GO:0016747">
    <property type="term" value="F:acyltransferase activity, transferring groups other than amino-acyl groups"/>
    <property type="evidence" value="ECO:0007669"/>
    <property type="project" value="InterPro"/>
</dbReference>
<evidence type="ECO:0000259" key="2">
    <source>
        <dbReference type="PROSITE" id="PS51186"/>
    </source>
</evidence>